<protein>
    <submittedName>
        <fullName evidence="2">Metallophosphoesterase</fullName>
    </submittedName>
</protein>
<comment type="caution">
    <text evidence="2">The sequence shown here is derived from an EMBL/GenBank/DDBJ whole genome shotgun (WGS) entry which is preliminary data.</text>
</comment>
<dbReference type="SUPFAM" id="SSF56300">
    <property type="entry name" value="Metallo-dependent phosphatases"/>
    <property type="match status" value="1"/>
</dbReference>
<gene>
    <name evidence="2" type="ORF">ALP03_00068</name>
</gene>
<dbReference type="Gene3D" id="3.60.21.10">
    <property type="match status" value="1"/>
</dbReference>
<proteinExistence type="predicted"/>
<dbReference type="InterPro" id="IPR029052">
    <property type="entry name" value="Metallo-depent_PP-like"/>
</dbReference>
<dbReference type="Pfam" id="PF00149">
    <property type="entry name" value="Metallophos"/>
    <property type="match status" value="1"/>
</dbReference>
<feature type="domain" description="Calcineurin-like phosphoesterase" evidence="1">
    <location>
        <begin position="20"/>
        <end position="227"/>
    </location>
</feature>
<dbReference type="EMBL" id="RBVA01000133">
    <property type="protein sequence ID" value="RMW09879.1"/>
    <property type="molecule type" value="Genomic_DNA"/>
</dbReference>
<name>A0A3M6HYG1_PSEAJ</name>
<reference evidence="2 3" key="1">
    <citation type="submission" date="2018-08" db="EMBL/GenBank/DDBJ databases">
        <title>Recombination of ecologically and evolutionarily significant loci maintains genetic cohesion in the Pseudomonas syringae species complex.</title>
        <authorList>
            <person name="Dillon M."/>
            <person name="Thakur S."/>
            <person name="Almeida R.N.D."/>
            <person name="Weir B.S."/>
            <person name="Guttman D.S."/>
        </authorList>
    </citation>
    <scope>NUCLEOTIDE SEQUENCE [LARGE SCALE GENOMIC DNA]</scope>
    <source>
        <strain evidence="2 3">ICMP 4525</strain>
    </source>
</reference>
<organism evidence="2 3">
    <name type="scientific">Pseudomonas amygdali pv. tabaci</name>
    <name type="common">Pseudomonas syringae pv. tabaci</name>
    <dbReference type="NCBI Taxonomy" id="322"/>
    <lineage>
        <taxon>Bacteria</taxon>
        <taxon>Pseudomonadati</taxon>
        <taxon>Pseudomonadota</taxon>
        <taxon>Gammaproteobacteria</taxon>
        <taxon>Pseudomonadales</taxon>
        <taxon>Pseudomonadaceae</taxon>
        <taxon>Pseudomonas</taxon>
        <taxon>Pseudomonas amygdali</taxon>
    </lineage>
</organism>
<evidence type="ECO:0000313" key="3">
    <source>
        <dbReference type="Proteomes" id="UP000271531"/>
    </source>
</evidence>
<dbReference type="AlphaFoldDB" id="A0A3M6HYG1"/>
<dbReference type="PANTHER" id="PTHR37844:SF2">
    <property type="entry name" value="SER_THR PROTEIN PHOSPHATASE SUPERFAMILY (AFU_ORTHOLOGUE AFUA_1G14840)"/>
    <property type="match status" value="1"/>
</dbReference>
<evidence type="ECO:0000313" key="2">
    <source>
        <dbReference type="EMBL" id="RMW09879.1"/>
    </source>
</evidence>
<accession>A0A3M6HYG1</accession>
<evidence type="ECO:0000259" key="1">
    <source>
        <dbReference type="Pfam" id="PF00149"/>
    </source>
</evidence>
<dbReference type="InterPro" id="IPR004843">
    <property type="entry name" value="Calcineurin-like_PHP"/>
</dbReference>
<dbReference type="GO" id="GO:0016787">
    <property type="term" value="F:hydrolase activity"/>
    <property type="evidence" value="ECO:0007669"/>
    <property type="project" value="InterPro"/>
</dbReference>
<dbReference type="Proteomes" id="UP000271531">
    <property type="component" value="Unassembled WGS sequence"/>
</dbReference>
<sequence>MAESGRHQYIAKPRKAILVRIRIYSDLHNEFSMFAPPVCDADLVILAGDIDKKTRGIEWANRTFACPVVYVAGNHEFYSGHIDETMRKMREAADSHVHVLENEEVIFNDIRILGTTGWTDFSATGNTVIATSVARENMNDFRMIRAGASYRRLYPDDVIKRNHAARNWLAQELQKEFEGKTLVITHHCPVIEVAGDEHYGHLTAAYSNAWSTLMEHADCWVFGHTHSFVDTTLAGCRLVSNPRGYPKEETGFQPSFEIEI</sequence>
<dbReference type="PANTHER" id="PTHR37844">
    <property type="entry name" value="SER/THR PROTEIN PHOSPHATASE SUPERFAMILY (AFU_ORTHOLOGUE AFUA_1G14840)"/>
    <property type="match status" value="1"/>
</dbReference>